<dbReference type="PANTHER" id="PTHR30518:SF2">
    <property type="entry name" value="ENDOLYTIC MUREIN TRANSGLYCOSYLASE"/>
    <property type="match status" value="1"/>
</dbReference>
<dbReference type="OrthoDB" id="9814591at2"/>
<evidence type="ECO:0000256" key="5">
    <source>
        <dbReference type="ARBA" id="ARBA00023239"/>
    </source>
</evidence>
<evidence type="ECO:0000256" key="6">
    <source>
        <dbReference type="ARBA" id="ARBA00023316"/>
    </source>
</evidence>
<evidence type="ECO:0000313" key="8">
    <source>
        <dbReference type="EMBL" id="TYT25607.1"/>
    </source>
</evidence>
<organism evidence="8 9">
    <name type="scientific">Luteimonas viscosa</name>
    <dbReference type="NCBI Taxonomy" id="1132694"/>
    <lineage>
        <taxon>Bacteria</taxon>
        <taxon>Pseudomonadati</taxon>
        <taxon>Pseudomonadota</taxon>
        <taxon>Gammaproteobacteria</taxon>
        <taxon>Lysobacterales</taxon>
        <taxon>Lysobacteraceae</taxon>
        <taxon>Luteimonas</taxon>
    </lineage>
</organism>
<dbReference type="PANTHER" id="PTHR30518">
    <property type="entry name" value="ENDOLYTIC MUREIN TRANSGLYCOSYLASE"/>
    <property type="match status" value="1"/>
</dbReference>
<dbReference type="GO" id="GO:0005886">
    <property type="term" value="C:plasma membrane"/>
    <property type="evidence" value="ECO:0007669"/>
    <property type="project" value="UniProtKB-UniRule"/>
</dbReference>
<dbReference type="GO" id="GO:0071555">
    <property type="term" value="P:cell wall organization"/>
    <property type="evidence" value="ECO:0007669"/>
    <property type="project" value="UniProtKB-KW"/>
</dbReference>
<dbReference type="GO" id="GO:0009252">
    <property type="term" value="P:peptidoglycan biosynthetic process"/>
    <property type="evidence" value="ECO:0007669"/>
    <property type="project" value="UniProtKB-UniRule"/>
</dbReference>
<dbReference type="NCBIfam" id="TIGR00247">
    <property type="entry name" value="endolytic transglycosylase MltG"/>
    <property type="match status" value="1"/>
</dbReference>
<comment type="caution">
    <text evidence="8">The sequence shown here is derived from an EMBL/GenBank/DDBJ whole genome shotgun (WGS) entry which is preliminary data.</text>
</comment>
<keyword evidence="2 7" id="KW-0812">Transmembrane</keyword>
<dbReference type="EC" id="4.2.2.29" evidence="7"/>
<comment type="function">
    <text evidence="7">Functions as a peptidoglycan terminase that cleaves nascent peptidoglycan strands endolytically to terminate their elongation.</text>
</comment>
<evidence type="ECO:0000256" key="7">
    <source>
        <dbReference type="HAMAP-Rule" id="MF_02065"/>
    </source>
</evidence>
<evidence type="ECO:0000313" key="9">
    <source>
        <dbReference type="Proteomes" id="UP000324973"/>
    </source>
</evidence>
<keyword evidence="9" id="KW-1185">Reference proteome</keyword>
<keyword evidence="3 7" id="KW-1133">Transmembrane helix</keyword>
<dbReference type="Pfam" id="PF02618">
    <property type="entry name" value="YceG"/>
    <property type="match status" value="1"/>
</dbReference>
<comment type="similarity">
    <text evidence="7">Belongs to the transglycosylase MltG family.</text>
</comment>
<gene>
    <name evidence="7 8" type="primary">mltG</name>
    <name evidence="8" type="ORF">FZO89_04655</name>
</gene>
<keyword evidence="1 7" id="KW-1003">Cell membrane</keyword>
<keyword evidence="4 7" id="KW-0472">Membrane</keyword>
<evidence type="ECO:0000256" key="4">
    <source>
        <dbReference type="ARBA" id="ARBA00023136"/>
    </source>
</evidence>
<feature type="site" description="Important for catalytic activity" evidence="7">
    <location>
        <position position="226"/>
    </location>
</feature>
<keyword evidence="5 7" id="KW-0456">Lyase</keyword>
<name>A0A5D4XLQ5_9GAMM</name>
<dbReference type="Gene3D" id="3.30.160.60">
    <property type="entry name" value="Classic Zinc Finger"/>
    <property type="match status" value="1"/>
</dbReference>
<dbReference type="GO" id="GO:0008932">
    <property type="term" value="F:lytic endotransglycosylase activity"/>
    <property type="evidence" value="ECO:0007669"/>
    <property type="project" value="UniProtKB-UniRule"/>
</dbReference>
<dbReference type="FunFam" id="3.30.160.60:FF:000242">
    <property type="entry name" value="Endolytic murein transglycosylase"/>
    <property type="match status" value="1"/>
</dbReference>
<dbReference type="Gene3D" id="3.30.1490.480">
    <property type="entry name" value="Endolytic murein transglycosylase"/>
    <property type="match status" value="1"/>
</dbReference>
<dbReference type="InterPro" id="IPR003770">
    <property type="entry name" value="MLTG-like"/>
</dbReference>
<dbReference type="Proteomes" id="UP000324973">
    <property type="component" value="Unassembled WGS sequence"/>
</dbReference>
<evidence type="ECO:0000256" key="2">
    <source>
        <dbReference type="ARBA" id="ARBA00022692"/>
    </source>
</evidence>
<comment type="catalytic activity">
    <reaction evidence="7">
        <text>a peptidoglycan chain = a peptidoglycan chain with N-acetyl-1,6-anhydromuramyl-[peptide] at the reducing end + a peptidoglycan chain with N-acetylglucosamine at the non-reducing end.</text>
        <dbReference type="EC" id="4.2.2.29"/>
    </reaction>
</comment>
<keyword evidence="7" id="KW-0997">Cell inner membrane</keyword>
<dbReference type="RefSeq" id="WP_149102158.1">
    <property type="nucleotide sequence ID" value="NZ_VTFT01000001.1"/>
</dbReference>
<proteinExistence type="inferred from homology"/>
<accession>A0A5D4XLQ5</accession>
<keyword evidence="6 7" id="KW-0961">Cell wall biogenesis/degradation</keyword>
<dbReference type="HAMAP" id="MF_02065">
    <property type="entry name" value="MltG"/>
    <property type="match status" value="1"/>
</dbReference>
<evidence type="ECO:0000256" key="1">
    <source>
        <dbReference type="ARBA" id="ARBA00022475"/>
    </source>
</evidence>
<dbReference type="CDD" id="cd08010">
    <property type="entry name" value="MltG_like"/>
    <property type="match status" value="1"/>
</dbReference>
<dbReference type="AlphaFoldDB" id="A0A5D4XLQ5"/>
<evidence type="ECO:0000256" key="3">
    <source>
        <dbReference type="ARBA" id="ARBA00022989"/>
    </source>
</evidence>
<sequence length="351" mass="38431">MAAEGRRRRGLGLLFMLSALLAGAAGYWLYDRYTGFADAPLSGMRDGAALVVERGDSFARVLGKLREAGATQGHDAEWQLLARQLGADGRIQVGEYALDPALTPRLLLERMRDGKVVSYRFTVVEGWNIRELRAALAKANPLVQTIGELDDAALMEALGHPGTHPEGRFLPETYVYTRGDSDLDLLRRANAALERALQAAWESRAADIPLDNADEALVLASIIEKETGIAEERAQIGGVFTRRLKLGMRLQTDPTVIYGMGSAYDGNIRRADLLADTPYNTYTRDGLPPTPIAMAGVDAIRAATNPADGDTLYFVAVGDGSGRHVFSRTLDEHNAAVRQYVRRYREQFGPR</sequence>
<reference evidence="8 9" key="1">
    <citation type="submission" date="2019-08" db="EMBL/GenBank/DDBJ databases">
        <title>Luteimonas viscosus sp. nov., isolated from soil of a sunflower field.</title>
        <authorList>
            <person name="Jianli Z."/>
            <person name="Ying Z."/>
        </authorList>
    </citation>
    <scope>NUCLEOTIDE SEQUENCE [LARGE SCALE GENOMIC DNA]</scope>
    <source>
        <strain evidence="8 9">XBU10</strain>
    </source>
</reference>
<protein>
    <recommendedName>
        <fullName evidence="7">Endolytic murein transglycosylase</fullName>
        <ecNumber evidence="7">4.2.2.29</ecNumber>
    </recommendedName>
    <alternativeName>
        <fullName evidence="7">Peptidoglycan lytic transglycosylase</fullName>
    </alternativeName>
    <alternativeName>
        <fullName evidence="7">Peptidoglycan polymerization terminase</fullName>
    </alternativeName>
</protein>
<dbReference type="EMBL" id="VTFT01000001">
    <property type="protein sequence ID" value="TYT25607.1"/>
    <property type="molecule type" value="Genomic_DNA"/>
</dbReference>